<dbReference type="Gene3D" id="1.10.20.10">
    <property type="entry name" value="Histone, subunit A"/>
    <property type="match status" value="1"/>
</dbReference>
<dbReference type="PANTHER" id="PTHR22980:SF0">
    <property type="entry name" value="CENTROMERE PROTEIN S"/>
    <property type="match status" value="1"/>
</dbReference>
<keyword evidence="4" id="KW-0234">DNA repair</keyword>
<dbReference type="GO" id="GO:0000712">
    <property type="term" value="P:resolution of meiotic recombination intermediates"/>
    <property type="evidence" value="ECO:0007669"/>
    <property type="project" value="TreeGrafter"/>
</dbReference>
<evidence type="ECO:0000313" key="6">
    <source>
        <dbReference type="Proteomes" id="UP000269539"/>
    </source>
</evidence>
<evidence type="ECO:0000256" key="3">
    <source>
        <dbReference type="ARBA" id="ARBA00023125"/>
    </source>
</evidence>
<dbReference type="GO" id="GO:0031297">
    <property type="term" value="P:replication fork processing"/>
    <property type="evidence" value="ECO:0007669"/>
    <property type="project" value="TreeGrafter"/>
</dbReference>
<dbReference type="InterPro" id="IPR029003">
    <property type="entry name" value="CENP-S/Mhf1"/>
</dbReference>
<dbReference type="VEuPathDB" id="FungiDB:BTJ68_01443"/>
<evidence type="ECO:0000256" key="2">
    <source>
        <dbReference type="ARBA" id="ARBA00022763"/>
    </source>
</evidence>
<keyword evidence="3" id="KW-0238">DNA-binding</keyword>
<dbReference type="InterPro" id="IPR009072">
    <property type="entry name" value="Histone-fold"/>
</dbReference>
<sequence>MAHEKAGRYARMRRVFVSTVWSERDGPSFDASSTSNPPTMSLRFHQALDMAGLQTQEEATKEDRLKAALWYSIGQTVDAVSVNQDVNATPHFIGGLSELVWAQIENVTADLEAFAKHAGRNTINSQDVVLLGRRNEGLEAVLKAEAKNVKEANQR</sequence>
<dbReference type="GO" id="GO:0003682">
    <property type="term" value="F:chromatin binding"/>
    <property type="evidence" value="ECO:0007669"/>
    <property type="project" value="TreeGrafter"/>
</dbReference>
<protein>
    <recommendedName>
        <fullName evidence="7">Centromere protein S</fullName>
    </recommendedName>
</protein>
<organism evidence="5 6">
    <name type="scientific">Hortaea werneckii</name>
    <name type="common">Black yeast</name>
    <name type="synonym">Cladosporium werneckii</name>
    <dbReference type="NCBI Taxonomy" id="91943"/>
    <lineage>
        <taxon>Eukaryota</taxon>
        <taxon>Fungi</taxon>
        <taxon>Dikarya</taxon>
        <taxon>Ascomycota</taxon>
        <taxon>Pezizomycotina</taxon>
        <taxon>Dothideomycetes</taxon>
        <taxon>Dothideomycetidae</taxon>
        <taxon>Mycosphaerellales</taxon>
        <taxon>Teratosphaeriaceae</taxon>
        <taxon>Hortaea</taxon>
    </lineage>
</organism>
<dbReference type="GO" id="GO:0006281">
    <property type="term" value="P:DNA repair"/>
    <property type="evidence" value="ECO:0007669"/>
    <property type="project" value="UniProtKB-KW"/>
</dbReference>
<dbReference type="Proteomes" id="UP000269539">
    <property type="component" value="Unassembled WGS sequence"/>
</dbReference>
<reference evidence="5 6" key="1">
    <citation type="journal article" date="2018" name="BMC Genomics">
        <title>Genomic evidence for intraspecific hybridization in a clonal and extremely halotolerant yeast.</title>
        <authorList>
            <person name="Gostincar C."/>
            <person name="Stajich J.E."/>
            <person name="Zupancic J."/>
            <person name="Zalar P."/>
            <person name="Gunde-Cimerman N."/>
        </authorList>
    </citation>
    <scope>NUCLEOTIDE SEQUENCE [LARGE SCALE GENOMIC DNA]</scope>
    <source>
        <strain evidence="5 6">EXF-10513</strain>
    </source>
</reference>
<dbReference type="GO" id="GO:0071821">
    <property type="term" value="C:FANCM-MHF complex"/>
    <property type="evidence" value="ECO:0007669"/>
    <property type="project" value="InterPro"/>
</dbReference>
<dbReference type="GO" id="GO:0003677">
    <property type="term" value="F:DNA binding"/>
    <property type="evidence" value="ECO:0007669"/>
    <property type="project" value="UniProtKB-KW"/>
</dbReference>
<evidence type="ECO:0000256" key="4">
    <source>
        <dbReference type="ARBA" id="ARBA00023204"/>
    </source>
</evidence>
<dbReference type="GO" id="GO:0046982">
    <property type="term" value="F:protein heterodimerization activity"/>
    <property type="evidence" value="ECO:0007669"/>
    <property type="project" value="InterPro"/>
</dbReference>
<dbReference type="Pfam" id="PF15630">
    <property type="entry name" value="CENP-S"/>
    <property type="match status" value="1"/>
</dbReference>
<dbReference type="CDD" id="cd22919">
    <property type="entry name" value="HFD_CENP-S"/>
    <property type="match status" value="1"/>
</dbReference>
<name>A0A3M7D447_HORWE</name>
<dbReference type="EMBL" id="QWIO01002266">
    <property type="protein sequence ID" value="RMY59061.1"/>
    <property type="molecule type" value="Genomic_DNA"/>
</dbReference>
<evidence type="ECO:0000313" key="5">
    <source>
        <dbReference type="EMBL" id="RMY59061.1"/>
    </source>
</evidence>
<evidence type="ECO:0000256" key="1">
    <source>
        <dbReference type="ARBA" id="ARBA00006612"/>
    </source>
</evidence>
<gene>
    <name evidence="5" type="ORF">D0864_13279</name>
</gene>
<dbReference type="SUPFAM" id="SSF47113">
    <property type="entry name" value="Histone-fold"/>
    <property type="match status" value="1"/>
</dbReference>
<comment type="caution">
    <text evidence="5">The sequence shown here is derived from an EMBL/GenBank/DDBJ whole genome shotgun (WGS) entry which is preliminary data.</text>
</comment>
<keyword evidence="2" id="KW-0227">DNA damage</keyword>
<comment type="similarity">
    <text evidence="1">Belongs to the TAF9 family. CENP-S/MHF1 subfamily.</text>
</comment>
<accession>A0A3M7D447</accession>
<dbReference type="AlphaFoldDB" id="A0A3M7D447"/>
<proteinExistence type="inferred from homology"/>
<dbReference type="PANTHER" id="PTHR22980">
    <property type="entry name" value="CORTISTATIN"/>
    <property type="match status" value="1"/>
</dbReference>
<evidence type="ECO:0008006" key="7">
    <source>
        <dbReference type="Google" id="ProtNLM"/>
    </source>
</evidence>